<dbReference type="EMBL" id="PZPL01000001">
    <property type="protein sequence ID" value="PTL72808.1"/>
    <property type="molecule type" value="Genomic_DNA"/>
</dbReference>
<accession>A0A2T4UTD8</accession>
<gene>
    <name evidence="2" type="ORF">C1I63_08070</name>
</gene>
<evidence type="ECO:0000313" key="2">
    <source>
        <dbReference type="EMBL" id="PTL72808.1"/>
    </source>
</evidence>
<dbReference type="InterPro" id="IPR027417">
    <property type="entry name" value="P-loop_NTPase"/>
</dbReference>
<dbReference type="CDD" id="cd18809">
    <property type="entry name" value="SF1_C_RecD"/>
    <property type="match status" value="1"/>
</dbReference>
<evidence type="ECO:0000313" key="3">
    <source>
        <dbReference type="Proteomes" id="UP000241085"/>
    </source>
</evidence>
<proteinExistence type="predicted"/>
<organism evidence="2 3">
    <name type="scientific">Rathayibacter caricis DSM 15933</name>
    <dbReference type="NCBI Taxonomy" id="1328867"/>
    <lineage>
        <taxon>Bacteria</taxon>
        <taxon>Bacillati</taxon>
        <taxon>Actinomycetota</taxon>
        <taxon>Actinomycetes</taxon>
        <taxon>Micrococcales</taxon>
        <taxon>Microbacteriaceae</taxon>
        <taxon>Rathayibacter</taxon>
    </lineage>
</organism>
<dbReference type="PANTHER" id="PTHR47642">
    <property type="entry name" value="ATP-DEPENDENT DNA HELICASE"/>
    <property type="match status" value="1"/>
</dbReference>
<dbReference type="FunFam" id="3.40.50.300:FF:001498">
    <property type="entry name" value="ATP-dependent DNA helicase"/>
    <property type="match status" value="1"/>
</dbReference>
<name>A0A2T4UTD8_9MICO</name>
<dbReference type="PANTHER" id="PTHR47642:SF5">
    <property type="entry name" value="ATP-DEPENDENT DNA HELICASE"/>
    <property type="match status" value="1"/>
</dbReference>
<protein>
    <submittedName>
        <fullName evidence="2">Helicase</fullName>
    </submittedName>
</protein>
<keyword evidence="2" id="KW-0347">Helicase</keyword>
<keyword evidence="2" id="KW-0067">ATP-binding</keyword>
<reference evidence="2 3" key="1">
    <citation type="submission" date="2018-03" db="EMBL/GenBank/DDBJ databases">
        <title>Bacteriophage NCPPB3778 and a type I-E CRISPR drive the evolution of the US Biological Select Agent, Rathayibacter toxicus.</title>
        <authorList>
            <person name="Davis E.W.II."/>
            <person name="Tabima J.F."/>
            <person name="Weisberg A.J."/>
            <person name="Dantas Lopes L."/>
            <person name="Wiseman M.S."/>
            <person name="Wiseman M.S."/>
            <person name="Pupko T."/>
            <person name="Belcher M.S."/>
            <person name="Sechler A.J."/>
            <person name="Tancos M.A."/>
            <person name="Schroeder B.K."/>
            <person name="Murray T.D."/>
            <person name="Luster D.G."/>
            <person name="Schneider W.L."/>
            <person name="Rogers E."/>
            <person name="Andreote F.D."/>
            <person name="Grunwald N.J."/>
            <person name="Putnam M.L."/>
            <person name="Chang J.H."/>
        </authorList>
    </citation>
    <scope>NUCLEOTIDE SEQUENCE [LARGE SCALE GENOMIC DNA]</scope>
    <source>
        <strain evidence="2 3">DSM 15933</strain>
    </source>
</reference>
<dbReference type="InterPro" id="IPR051055">
    <property type="entry name" value="PIF1_helicase"/>
</dbReference>
<dbReference type="Proteomes" id="UP000241085">
    <property type="component" value="Unassembled WGS sequence"/>
</dbReference>
<dbReference type="GO" id="GO:0003678">
    <property type="term" value="F:DNA helicase activity"/>
    <property type="evidence" value="ECO:0007669"/>
    <property type="project" value="InterPro"/>
</dbReference>
<dbReference type="Pfam" id="PF05970">
    <property type="entry name" value="PIF1"/>
    <property type="match status" value="1"/>
</dbReference>
<keyword evidence="2" id="KW-0378">Hydrolase</keyword>
<dbReference type="InterPro" id="IPR010285">
    <property type="entry name" value="DNA_helicase_pif1-like_DEAD"/>
</dbReference>
<sequence length="437" mass="48520">MTQPTLSDEQQRVFDLIENTREHLFVTGRAGTGKSTLLNHLSWNTDKQIVICAPTGVAALNVGGQTIHSLFRLPIGVIADSDLDQPPELRKLLNTIDTLVIDEISMVNADLLDGIDRSLRQARQRRAEPFGGVQVVLFGDPFQLAPVPGDPEERAYFADRYRSLWFFDALVWQEAPLRIVELGRIHRQSDERFKWMLNAVRFGMVTKEIADVLNEAGARTPPTDGAITLATRNDTVNRINQTALARLKGPLKTATAEISGDFGGRTYPADQNLELKIGAHVMFLRNDAEQRWVNGTIGIVKKVAGTVWVEVDGEVHEVEPATWERYRYSYSAATKKLTREIVAEFAQFPLRLAWAVTIHKSQGKTYDSAVVDLGQRAFAPGQTYVALSRITSLEGLYLTRPLRPSDIIVDKDVLRFMSERRAEPAAVATAEGGAASA</sequence>
<dbReference type="GO" id="GO:0006281">
    <property type="term" value="P:DNA repair"/>
    <property type="evidence" value="ECO:0007669"/>
    <property type="project" value="InterPro"/>
</dbReference>
<keyword evidence="3" id="KW-1185">Reference proteome</keyword>
<dbReference type="Gene3D" id="3.40.50.300">
    <property type="entry name" value="P-loop containing nucleotide triphosphate hydrolases"/>
    <property type="match status" value="2"/>
</dbReference>
<evidence type="ECO:0000259" key="1">
    <source>
        <dbReference type="Pfam" id="PF05970"/>
    </source>
</evidence>
<dbReference type="RefSeq" id="WP_055786350.1">
    <property type="nucleotide sequence ID" value="NZ_PZPL01000001.1"/>
</dbReference>
<dbReference type="AlphaFoldDB" id="A0A2T4UTD8"/>
<feature type="domain" description="DNA helicase Pif1-like DEAD-box helicase" evidence="1">
    <location>
        <begin position="6"/>
        <end position="205"/>
    </location>
</feature>
<comment type="caution">
    <text evidence="2">The sequence shown here is derived from an EMBL/GenBank/DDBJ whole genome shotgun (WGS) entry which is preliminary data.</text>
</comment>
<keyword evidence="2" id="KW-0547">Nucleotide-binding</keyword>
<dbReference type="SUPFAM" id="SSF52540">
    <property type="entry name" value="P-loop containing nucleoside triphosphate hydrolases"/>
    <property type="match status" value="2"/>
</dbReference>
<dbReference type="GO" id="GO:0000723">
    <property type="term" value="P:telomere maintenance"/>
    <property type="evidence" value="ECO:0007669"/>
    <property type="project" value="InterPro"/>
</dbReference>